<reference evidence="2" key="1">
    <citation type="journal article" date="2015" name="Nature">
        <title>Complex archaea that bridge the gap between prokaryotes and eukaryotes.</title>
        <authorList>
            <person name="Spang A."/>
            <person name="Saw J.H."/>
            <person name="Jorgensen S.L."/>
            <person name="Zaremba-Niedzwiedzka K."/>
            <person name="Martijn J."/>
            <person name="Lind A.E."/>
            <person name="van Eijk R."/>
            <person name="Schleper C."/>
            <person name="Guy L."/>
            <person name="Ettema T.J."/>
        </authorList>
    </citation>
    <scope>NUCLEOTIDE SEQUENCE</scope>
</reference>
<organism evidence="2">
    <name type="scientific">marine sediment metagenome</name>
    <dbReference type="NCBI Taxonomy" id="412755"/>
    <lineage>
        <taxon>unclassified sequences</taxon>
        <taxon>metagenomes</taxon>
        <taxon>ecological metagenomes</taxon>
    </lineage>
</organism>
<dbReference type="AlphaFoldDB" id="A0A0F9PGH1"/>
<name>A0A0F9PGH1_9ZZZZ</name>
<dbReference type="EMBL" id="LAZR01005411">
    <property type="protein sequence ID" value="KKN00136.1"/>
    <property type="molecule type" value="Genomic_DNA"/>
</dbReference>
<feature type="region of interest" description="Disordered" evidence="1">
    <location>
        <begin position="158"/>
        <end position="260"/>
    </location>
</feature>
<evidence type="ECO:0000313" key="2">
    <source>
        <dbReference type="EMBL" id="KKN00136.1"/>
    </source>
</evidence>
<feature type="compositionally biased region" description="Low complexity" evidence="1">
    <location>
        <begin position="198"/>
        <end position="213"/>
    </location>
</feature>
<gene>
    <name evidence="2" type="ORF">LCGC14_1140950</name>
</gene>
<proteinExistence type="predicted"/>
<comment type="caution">
    <text evidence="2">The sequence shown here is derived from an EMBL/GenBank/DDBJ whole genome shotgun (WGS) entry which is preliminary data.</text>
</comment>
<accession>A0A0F9PGH1</accession>
<feature type="compositionally biased region" description="Polar residues" evidence="1">
    <location>
        <begin position="214"/>
        <end position="228"/>
    </location>
</feature>
<protein>
    <submittedName>
        <fullName evidence="2">Uncharacterized protein</fullName>
    </submittedName>
</protein>
<sequence>MRSEHVKSCGCWHKEKPLKHGHSRVGMTSPEYRCWCSLRGRCCSKTHEAYSRYGGRGIAICKRWLKSFMAFYRDMGPRPGPEYSLDRINNDGPYSKSNCRWALRVTQGRNRSNNRKLEFQGECLCISEWAERMGCQHQRITARLRRGWCLLVTSRRPHRPGSGFRRRGRGRNSAQPFSSDSPSSLLKAPSKRWRSRRAIPSLPLSSATSSTISQPIEQSQRSGESTTGLKLMHLRAPSQRWNKRHPIRSLPPSGNPNQIP</sequence>
<evidence type="ECO:0000256" key="1">
    <source>
        <dbReference type="SAM" id="MobiDB-lite"/>
    </source>
</evidence>
<feature type="compositionally biased region" description="Basic residues" evidence="1">
    <location>
        <begin position="158"/>
        <end position="170"/>
    </location>
</feature>
<feature type="compositionally biased region" description="Low complexity" evidence="1">
    <location>
        <begin position="171"/>
        <end position="188"/>
    </location>
</feature>